<comment type="caution">
    <text evidence="2">The sequence shown here is derived from an EMBL/GenBank/DDBJ whole genome shotgun (WGS) entry which is preliminary data.</text>
</comment>
<sequence>MWRQQSKVHWFRHFGSIFSSIKQAPNDLKAVLERVSSRVTRYLNGWKHELLEELFWHDEVKLIRSIPIGDVSNQDKLIWHFNKNGAFSVKSAYNLIRNLSSDWENLGSGSLGSTNNTWKRLWHLCIPNKVKVFLWKVCQNILPITSALVSKGVDVEVCCALCSAPEEEAIHLFLRCLLAVQAWAFSFLTSKINLDRATEVCSWLKHSCYYPWEHLEFSEWSCFLWLLEVPSKLGIFVVNISPTSNSGCRSSSGSWKLPSHGSYKANFDGAVFSDGNSIGFGVVVRDWNGRFIVGLSKKITGLFPLVLLKLVLLRRQSAWCNN</sequence>
<keyword evidence="3" id="KW-1185">Reference proteome</keyword>
<evidence type="ECO:0000313" key="2">
    <source>
        <dbReference type="EMBL" id="KAL3498256.1"/>
    </source>
</evidence>
<dbReference type="Proteomes" id="UP001630127">
    <property type="component" value="Unassembled WGS sequence"/>
</dbReference>
<organism evidence="2 3">
    <name type="scientific">Cinchona calisaya</name>
    <dbReference type="NCBI Taxonomy" id="153742"/>
    <lineage>
        <taxon>Eukaryota</taxon>
        <taxon>Viridiplantae</taxon>
        <taxon>Streptophyta</taxon>
        <taxon>Embryophyta</taxon>
        <taxon>Tracheophyta</taxon>
        <taxon>Spermatophyta</taxon>
        <taxon>Magnoliopsida</taxon>
        <taxon>eudicotyledons</taxon>
        <taxon>Gunneridae</taxon>
        <taxon>Pentapetalae</taxon>
        <taxon>asterids</taxon>
        <taxon>lamiids</taxon>
        <taxon>Gentianales</taxon>
        <taxon>Rubiaceae</taxon>
        <taxon>Cinchonoideae</taxon>
        <taxon>Cinchoneae</taxon>
        <taxon>Cinchona</taxon>
    </lineage>
</organism>
<accession>A0ABD2XU81</accession>
<dbReference type="InterPro" id="IPR026960">
    <property type="entry name" value="RVT-Znf"/>
</dbReference>
<proteinExistence type="predicted"/>
<protein>
    <recommendedName>
        <fullName evidence="1">Reverse transcriptase zinc-binding domain-containing protein</fullName>
    </recommendedName>
</protein>
<evidence type="ECO:0000313" key="3">
    <source>
        <dbReference type="Proteomes" id="UP001630127"/>
    </source>
</evidence>
<evidence type="ECO:0000259" key="1">
    <source>
        <dbReference type="Pfam" id="PF13966"/>
    </source>
</evidence>
<reference evidence="2 3" key="1">
    <citation type="submission" date="2024-11" db="EMBL/GenBank/DDBJ databases">
        <title>A near-complete genome assembly of Cinchona calisaya.</title>
        <authorList>
            <person name="Lian D.C."/>
            <person name="Zhao X.W."/>
            <person name="Wei L."/>
        </authorList>
    </citation>
    <scope>NUCLEOTIDE SEQUENCE [LARGE SCALE GENOMIC DNA]</scope>
    <source>
        <tissue evidence="2">Nenye</tissue>
    </source>
</reference>
<name>A0ABD2XU81_9GENT</name>
<dbReference type="Pfam" id="PF13966">
    <property type="entry name" value="zf-RVT"/>
    <property type="match status" value="1"/>
</dbReference>
<feature type="domain" description="Reverse transcriptase zinc-binding" evidence="1">
    <location>
        <begin position="87"/>
        <end position="183"/>
    </location>
</feature>
<dbReference type="EMBL" id="JBJUIK010000017">
    <property type="protein sequence ID" value="KAL3498256.1"/>
    <property type="molecule type" value="Genomic_DNA"/>
</dbReference>
<gene>
    <name evidence="2" type="ORF">ACH5RR_040988</name>
</gene>
<dbReference type="AlphaFoldDB" id="A0ABD2XU81"/>